<organism evidence="1 2">
    <name type="scientific">Eretmocerus hayati</name>
    <dbReference type="NCBI Taxonomy" id="131215"/>
    <lineage>
        <taxon>Eukaryota</taxon>
        <taxon>Metazoa</taxon>
        <taxon>Ecdysozoa</taxon>
        <taxon>Arthropoda</taxon>
        <taxon>Hexapoda</taxon>
        <taxon>Insecta</taxon>
        <taxon>Pterygota</taxon>
        <taxon>Neoptera</taxon>
        <taxon>Endopterygota</taxon>
        <taxon>Hymenoptera</taxon>
        <taxon>Apocrita</taxon>
        <taxon>Proctotrupomorpha</taxon>
        <taxon>Chalcidoidea</taxon>
        <taxon>Aphelinidae</taxon>
        <taxon>Aphelininae</taxon>
        <taxon>Eretmocerus</taxon>
    </lineage>
</organism>
<keyword evidence="2" id="KW-1185">Reference proteome</keyword>
<gene>
    <name evidence="1" type="ORF">QAD02_016001</name>
</gene>
<protein>
    <submittedName>
        <fullName evidence="1">Uncharacterized protein</fullName>
    </submittedName>
</protein>
<reference evidence="1" key="1">
    <citation type="submission" date="2023-04" db="EMBL/GenBank/DDBJ databases">
        <title>A chromosome-level genome assembly of the parasitoid wasp Eretmocerus hayati.</title>
        <authorList>
            <person name="Zhong Y."/>
            <person name="Liu S."/>
            <person name="Liu Y."/>
        </authorList>
    </citation>
    <scope>NUCLEOTIDE SEQUENCE</scope>
    <source>
        <strain evidence="1">ZJU_SS_LIU_2023</strain>
    </source>
</reference>
<sequence length="470" mass="52606">MRKGPSPQLLSREGIIYVKMQSIEKSLHVVEFKDDVLRELSMDLNRIRNVRDSRKLEKLIEWLSRAPKNTVFRINTILCTQNEAYSCIKKSLNQNLKTSVIISTFENIPELIIINGWEYTHELPKLSKEIIVDSSCGSAILRGAHIYAPGVLGMPCNLNQGDHVSVYVDLKQNCKKGLIKQYDSHSKLFVGNGVVRMTRESIFKHTAENISGIAISMTDVISGVPQLNDELLPSGHILLQNLPSIICVRILDPRPGEIILDMCAAPGNKTTHISSLMKNQGTVIALEKIKSKVEKLRSNLKIFHAENVRAFCFDSTKAVCNDNNRNVVDGPPFYENTFDKILLDGPCSALGQRPQLCNNISCSQLRSYVPLQRKLFTTAVQLLKPSGILVYSTCTITIAENEGIVAWALSKFPKLELVAIRKKLSALNFENFPMSGYEIDGLTPEQSEKLCRFGVENDFVGFFIACFVKT</sequence>
<dbReference type="EMBL" id="CM056742">
    <property type="protein sequence ID" value="KAJ8680214.1"/>
    <property type="molecule type" value="Genomic_DNA"/>
</dbReference>
<evidence type="ECO:0000313" key="1">
    <source>
        <dbReference type="EMBL" id="KAJ8680214.1"/>
    </source>
</evidence>
<comment type="caution">
    <text evidence="1">The sequence shown here is derived from an EMBL/GenBank/DDBJ whole genome shotgun (WGS) entry which is preliminary data.</text>
</comment>
<dbReference type="Proteomes" id="UP001239111">
    <property type="component" value="Chromosome 2"/>
</dbReference>
<accession>A0ACC2P9C7</accession>
<proteinExistence type="predicted"/>
<evidence type="ECO:0000313" key="2">
    <source>
        <dbReference type="Proteomes" id="UP001239111"/>
    </source>
</evidence>
<name>A0ACC2P9C7_9HYME</name>